<comment type="caution">
    <text evidence="2">The sequence shown here is derived from an EMBL/GenBank/DDBJ whole genome shotgun (WGS) entry which is preliminary data.</text>
</comment>
<protein>
    <submittedName>
        <fullName evidence="2">Uncharacterized protein</fullName>
    </submittedName>
</protein>
<dbReference type="EMBL" id="JBEXAC010000001">
    <property type="protein sequence ID" value="MET6996648.1"/>
    <property type="molecule type" value="Genomic_DNA"/>
</dbReference>
<keyword evidence="1" id="KW-0472">Membrane</keyword>
<keyword evidence="1" id="KW-1133">Transmembrane helix</keyword>
<proteinExistence type="predicted"/>
<name>A0ABV2T0T3_9BACT</name>
<evidence type="ECO:0000313" key="3">
    <source>
        <dbReference type="Proteomes" id="UP001549749"/>
    </source>
</evidence>
<organism evidence="2 3">
    <name type="scientific">Chitinophaga defluvii</name>
    <dbReference type="NCBI Taxonomy" id="3163343"/>
    <lineage>
        <taxon>Bacteria</taxon>
        <taxon>Pseudomonadati</taxon>
        <taxon>Bacteroidota</taxon>
        <taxon>Chitinophagia</taxon>
        <taxon>Chitinophagales</taxon>
        <taxon>Chitinophagaceae</taxon>
        <taxon>Chitinophaga</taxon>
    </lineage>
</organism>
<feature type="transmembrane region" description="Helical" evidence="1">
    <location>
        <begin position="55"/>
        <end position="76"/>
    </location>
</feature>
<reference evidence="2 3" key="1">
    <citation type="submission" date="2024-06" db="EMBL/GenBank/DDBJ databases">
        <title>Chitinophaga defluvii sp. nov., isolated from municipal sewage.</title>
        <authorList>
            <person name="Zhang L."/>
        </authorList>
    </citation>
    <scope>NUCLEOTIDE SEQUENCE [LARGE SCALE GENOMIC DNA]</scope>
    <source>
        <strain evidence="2 3">H8</strain>
    </source>
</reference>
<accession>A0ABV2T0T3</accession>
<dbReference type="RefSeq" id="WP_354659289.1">
    <property type="nucleotide sequence ID" value="NZ_JBEXAC010000001.1"/>
</dbReference>
<keyword evidence="1" id="KW-0812">Transmembrane</keyword>
<sequence>MLPAQENFEKMHSKPNMGWTLTLKTVLLSFFVLMLIALLVATVMSFDIRATGKRLLVLGFSIGAFCLLLTILLVTLRSKAPKYTDILVDDNGLHEYGKDAPALSLLYKSLDVNNEGGAYDVLFTDQGYTETNSELCVFIKDESGNTSIQAVAFRVFFTPDGNALKRHFIKGIMRFRPDLRIDPEALKWYRIATQDYLHINHKCSQV</sequence>
<feature type="transmembrane region" description="Helical" evidence="1">
    <location>
        <begin position="21"/>
        <end position="43"/>
    </location>
</feature>
<evidence type="ECO:0000313" key="2">
    <source>
        <dbReference type="EMBL" id="MET6996648.1"/>
    </source>
</evidence>
<keyword evidence="3" id="KW-1185">Reference proteome</keyword>
<dbReference type="Proteomes" id="UP001549749">
    <property type="component" value="Unassembled WGS sequence"/>
</dbReference>
<evidence type="ECO:0000256" key="1">
    <source>
        <dbReference type="SAM" id="Phobius"/>
    </source>
</evidence>
<gene>
    <name evidence="2" type="ORF">ABR189_04685</name>
</gene>